<name>A0A345M816_9CAUD</name>
<evidence type="ECO:0000313" key="1">
    <source>
        <dbReference type="EMBL" id="AXH66637.1"/>
    </source>
</evidence>
<proteinExistence type="predicted"/>
<evidence type="ECO:0000313" key="2">
    <source>
        <dbReference type="Proteomes" id="UP000259040"/>
    </source>
</evidence>
<reference evidence="1 2" key="1">
    <citation type="submission" date="2018-07" db="EMBL/GenBank/DDBJ databases">
        <authorList>
            <person name="Boyd E.M."/>
            <person name="Barkley D.B."/>
            <person name="Naeem H."/>
            <person name="Vanhorne R."/>
            <person name="Nayek S."/>
            <person name="Layton S.R."/>
            <person name="Hughes L.E."/>
            <person name="Garlena R.A."/>
            <person name="Russell D.A."/>
            <person name="Pope W.H."/>
            <person name="Jacobs-Sera D."/>
            <person name="Hatfull G.F."/>
        </authorList>
    </citation>
    <scope>NUCLEOTIDE SEQUENCE [LARGE SCALE GENOMIC DNA]</scope>
</reference>
<organism evidence="1 2">
    <name type="scientific">Streptomyces phage Starbow</name>
    <dbReference type="NCBI Taxonomy" id="2283266"/>
    <lineage>
        <taxon>Viruses</taxon>
        <taxon>Duplodnaviria</taxon>
        <taxon>Heunggongvirae</taxon>
        <taxon>Uroviricota</taxon>
        <taxon>Caudoviricetes</taxon>
        <taxon>Stanwilliamsviridae</taxon>
        <taxon>Boydwoodruffvirinae</taxon>
        <taxon>Karimacvirus</taxon>
        <taxon>Karimacvirus karimac</taxon>
        <taxon>Streptomyces virus Karimac</taxon>
    </lineage>
</organism>
<accession>A0A345M816</accession>
<sequence>MNTYEVAVSLLVTVEAPDESDAREAVRDAFDVGEFCGLDVKDVEVEILES</sequence>
<dbReference type="EMBL" id="MH576964">
    <property type="protein sequence ID" value="AXH66637.1"/>
    <property type="molecule type" value="Genomic_DNA"/>
</dbReference>
<gene>
    <name evidence="1" type="primary">149</name>
    <name evidence="1" type="ORF">SEA_STARBOW_149</name>
</gene>
<dbReference type="Proteomes" id="UP000259040">
    <property type="component" value="Segment"/>
</dbReference>
<protein>
    <submittedName>
        <fullName evidence="1">Uncharacterized protein</fullName>
    </submittedName>
</protein>